<dbReference type="PANTHER" id="PTHR10963">
    <property type="entry name" value="GLYCOSYL HYDROLASE-RELATED"/>
    <property type="match status" value="1"/>
</dbReference>
<name>A0A7W3IRJ7_9ACTN</name>
<dbReference type="GO" id="GO:0005975">
    <property type="term" value="P:carbohydrate metabolic process"/>
    <property type="evidence" value="ECO:0007669"/>
    <property type="project" value="InterPro"/>
</dbReference>
<dbReference type="Proteomes" id="UP000523079">
    <property type="component" value="Unassembled WGS sequence"/>
</dbReference>
<dbReference type="InterPro" id="IPR013320">
    <property type="entry name" value="ConA-like_dom_sf"/>
</dbReference>
<dbReference type="InterPro" id="IPR000757">
    <property type="entry name" value="Beta-glucanase-like"/>
</dbReference>
<comment type="caution">
    <text evidence="2">The sequence shown here is derived from an EMBL/GenBank/DDBJ whole genome shotgun (WGS) entry which is preliminary data.</text>
</comment>
<dbReference type="PANTHER" id="PTHR10963:SF60">
    <property type="entry name" value="GRAM-NEGATIVE BACTERIA-BINDING PROTEIN 1-RELATED"/>
    <property type="match status" value="1"/>
</dbReference>
<reference evidence="2 3" key="1">
    <citation type="submission" date="2020-07" db="EMBL/GenBank/DDBJ databases">
        <title>Sequencing the genomes of 1000 actinobacteria strains.</title>
        <authorList>
            <person name="Klenk H.-P."/>
        </authorList>
    </citation>
    <scope>NUCLEOTIDE SEQUENCE [LARGE SCALE GENOMIC DNA]</scope>
    <source>
        <strain evidence="2 3">DSM 100723</strain>
    </source>
</reference>
<dbReference type="Pfam" id="PF00722">
    <property type="entry name" value="Glyco_hydro_16"/>
    <property type="match status" value="1"/>
</dbReference>
<organism evidence="2 3">
    <name type="scientific">Microlunatus kandeliicorticis</name>
    <dbReference type="NCBI Taxonomy" id="1759536"/>
    <lineage>
        <taxon>Bacteria</taxon>
        <taxon>Bacillati</taxon>
        <taxon>Actinomycetota</taxon>
        <taxon>Actinomycetes</taxon>
        <taxon>Propionibacteriales</taxon>
        <taxon>Propionibacteriaceae</taxon>
        <taxon>Microlunatus</taxon>
    </lineage>
</organism>
<sequence length="259" mass="27815">MTSAAAITLTTAVPSQAVTDSNAAVIPSSATALANATWKRDWHADFNGPLSSAQWGRYGFGYQPVGHGAMGVYKPENAYTHDGVLALRTRYTNGAWSAAGISSGRSFAASGGKWEVRAKMPRATGIGYAFLLYPADGSWPPEVDIAEGRVNGTVGSFYHYGANNNQKMSKQYVDTHQWHTYGVIFGDNQMIFTIDGNRVSGVLTDVPVTTKKMWLGFQTGAFDPNGSARQYETVPGGVPNALTPASSEVQIAWAAHYHR</sequence>
<evidence type="ECO:0000313" key="3">
    <source>
        <dbReference type="Proteomes" id="UP000523079"/>
    </source>
</evidence>
<evidence type="ECO:0000313" key="2">
    <source>
        <dbReference type="EMBL" id="MBA8793937.1"/>
    </source>
</evidence>
<accession>A0A7W3IRJ7</accession>
<gene>
    <name evidence="2" type="ORF">FHX74_001542</name>
</gene>
<dbReference type="EMBL" id="JACGWT010000002">
    <property type="protein sequence ID" value="MBA8793937.1"/>
    <property type="molecule type" value="Genomic_DNA"/>
</dbReference>
<dbReference type="SUPFAM" id="SSF49899">
    <property type="entry name" value="Concanavalin A-like lectins/glucanases"/>
    <property type="match status" value="1"/>
</dbReference>
<evidence type="ECO:0000259" key="1">
    <source>
        <dbReference type="PROSITE" id="PS51762"/>
    </source>
</evidence>
<feature type="domain" description="GH16" evidence="1">
    <location>
        <begin position="19"/>
        <end position="240"/>
    </location>
</feature>
<dbReference type="AlphaFoldDB" id="A0A7W3IRJ7"/>
<protein>
    <submittedName>
        <fullName evidence="2">Beta-glucanase (GH16 family)</fullName>
    </submittedName>
</protein>
<dbReference type="RefSeq" id="WP_182559477.1">
    <property type="nucleotide sequence ID" value="NZ_JACGWT010000002.1"/>
</dbReference>
<proteinExistence type="predicted"/>
<dbReference type="Gene3D" id="2.60.120.200">
    <property type="match status" value="1"/>
</dbReference>
<dbReference type="InterPro" id="IPR050546">
    <property type="entry name" value="Glycosyl_Hydrlase_16"/>
</dbReference>
<keyword evidence="3" id="KW-1185">Reference proteome</keyword>
<dbReference type="GO" id="GO:0004553">
    <property type="term" value="F:hydrolase activity, hydrolyzing O-glycosyl compounds"/>
    <property type="evidence" value="ECO:0007669"/>
    <property type="project" value="InterPro"/>
</dbReference>
<dbReference type="PROSITE" id="PS51762">
    <property type="entry name" value="GH16_2"/>
    <property type="match status" value="1"/>
</dbReference>